<proteinExistence type="predicted"/>
<feature type="region of interest" description="Disordered" evidence="1">
    <location>
        <begin position="71"/>
        <end position="121"/>
    </location>
</feature>
<protein>
    <submittedName>
        <fullName evidence="2">Uncharacterized protein</fullName>
    </submittedName>
</protein>
<keyword evidence="3" id="KW-1185">Reference proteome</keyword>
<organism evidence="2 3">
    <name type="scientific">Saguinus oedipus</name>
    <name type="common">Cotton-top tamarin</name>
    <name type="synonym">Oedipomidas oedipus</name>
    <dbReference type="NCBI Taxonomy" id="9490"/>
    <lineage>
        <taxon>Eukaryota</taxon>
        <taxon>Metazoa</taxon>
        <taxon>Chordata</taxon>
        <taxon>Craniata</taxon>
        <taxon>Vertebrata</taxon>
        <taxon>Euteleostomi</taxon>
        <taxon>Mammalia</taxon>
        <taxon>Eutheria</taxon>
        <taxon>Euarchontoglires</taxon>
        <taxon>Primates</taxon>
        <taxon>Haplorrhini</taxon>
        <taxon>Platyrrhini</taxon>
        <taxon>Cebidae</taxon>
        <taxon>Callitrichinae</taxon>
        <taxon>Saguinus</taxon>
    </lineage>
</organism>
<sequence>VERGLASLTDNIEERKWTHTWQSSSSPTATRQPASVLELKGTVDGWNLGRVGTQAPWRGRRRGVLARVSVSRQEKVRGLQVPEQREAGPRTPASRGAGSEAGARERGGATGGISPPLLLVP</sequence>
<feature type="compositionally biased region" description="Basic and acidic residues" evidence="1">
    <location>
        <begin position="72"/>
        <end position="88"/>
    </location>
</feature>
<accession>A0ABQ9VCV7</accession>
<evidence type="ECO:0000313" key="2">
    <source>
        <dbReference type="EMBL" id="KAK2107222.1"/>
    </source>
</evidence>
<comment type="caution">
    <text evidence="2">The sequence shown here is derived from an EMBL/GenBank/DDBJ whole genome shotgun (WGS) entry which is preliminary data.</text>
</comment>
<evidence type="ECO:0000313" key="3">
    <source>
        <dbReference type="Proteomes" id="UP001266305"/>
    </source>
</evidence>
<name>A0ABQ9VCV7_SAGOE</name>
<gene>
    <name evidence="2" type="ORF">P7K49_016736</name>
</gene>
<evidence type="ECO:0000256" key="1">
    <source>
        <dbReference type="SAM" id="MobiDB-lite"/>
    </source>
</evidence>
<dbReference type="Proteomes" id="UP001266305">
    <property type="component" value="Unassembled WGS sequence"/>
</dbReference>
<reference evidence="2 3" key="1">
    <citation type="submission" date="2023-05" db="EMBL/GenBank/DDBJ databases">
        <title>B98-5 Cell Line De Novo Hybrid Assembly: An Optical Mapping Approach.</title>
        <authorList>
            <person name="Kananen K."/>
            <person name="Auerbach J.A."/>
            <person name="Kautto E."/>
            <person name="Blachly J.S."/>
        </authorList>
    </citation>
    <scope>NUCLEOTIDE SEQUENCE [LARGE SCALE GENOMIC DNA]</scope>
    <source>
        <strain evidence="2">B95-8</strain>
        <tissue evidence="2">Cell line</tissue>
    </source>
</reference>
<feature type="non-terminal residue" evidence="2">
    <location>
        <position position="1"/>
    </location>
</feature>
<dbReference type="EMBL" id="JASSZA010000007">
    <property type="protein sequence ID" value="KAK2107222.1"/>
    <property type="molecule type" value="Genomic_DNA"/>
</dbReference>